<organism evidence="2">
    <name type="scientific">freshwater metagenome</name>
    <dbReference type="NCBI Taxonomy" id="449393"/>
    <lineage>
        <taxon>unclassified sequences</taxon>
        <taxon>metagenomes</taxon>
        <taxon>ecological metagenomes</taxon>
    </lineage>
</organism>
<dbReference type="NCBIfam" id="TIGR01444">
    <property type="entry name" value="fkbM_fam"/>
    <property type="match status" value="1"/>
</dbReference>
<dbReference type="GO" id="GO:0008171">
    <property type="term" value="F:O-methyltransferase activity"/>
    <property type="evidence" value="ECO:0007669"/>
    <property type="project" value="TreeGrafter"/>
</dbReference>
<dbReference type="AlphaFoldDB" id="A0A6J7DHZ8"/>
<feature type="domain" description="Methyltransferase FkbM" evidence="1">
    <location>
        <begin position="41"/>
        <end position="206"/>
    </location>
</feature>
<proteinExistence type="predicted"/>
<dbReference type="InterPro" id="IPR053188">
    <property type="entry name" value="FkbM_Methyltransferase"/>
</dbReference>
<gene>
    <name evidence="2" type="ORF">UFOPK3401_00660</name>
</gene>
<evidence type="ECO:0000259" key="1">
    <source>
        <dbReference type="Pfam" id="PF05050"/>
    </source>
</evidence>
<evidence type="ECO:0000313" key="2">
    <source>
        <dbReference type="EMBL" id="CAB4868484.1"/>
    </source>
</evidence>
<protein>
    <submittedName>
        <fullName evidence="2">Unannotated protein</fullName>
    </submittedName>
</protein>
<reference evidence="2" key="1">
    <citation type="submission" date="2020-05" db="EMBL/GenBank/DDBJ databases">
        <authorList>
            <person name="Chiriac C."/>
            <person name="Salcher M."/>
            <person name="Ghai R."/>
            <person name="Kavagutti S V."/>
        </authorList>
    </citation>
    <scope>NUCLEOTIDE SEQUENCE</scope>
</reference>
<name>A0A6J7DHZ8_9ZZZZ</name>
<dbReference type="Pfam" id="PF05050">
    <property type="entry name" value="Methyltransf_21"/>
    <property type="match status" value="1"/>
</dbReference>
<dbReference type="PANTHER" id="PTHR36973">
    <property type="entry name" value="SLL1456 PROTEIN-RELATED"/>
    <property type="match status" value="1"/>
</dbReference>
<dbReference type="PANTHER" id="PTHR36973:SF4">
    <property type="entry name" value="NODULATION PROTEIN"/>
    <property type="match status" value="1"/>
</dbReference>
<accession>A0A6J7DHZ8</accession>
<dbReference type="SUPFAM" id="SSF53335">
    <property type="entry name" value="S-adenosyl-L-methionine-dependent methyltransferases"/>
    <property type="match status" value="1"/>
</dbReference>
<dbReference type="InterPro" id="IPR006342">
    <property type="entry name" value="FkbM_mtfrase"/>
</dbReference>
<sequence length="236" mass="26249">MSLYKRALRKFGFDIRRYPQRDYELTLKALIDQRGVELVVDVGANTGQFGQSLRAVGYQGEIVSFEPMQVAFAALQENTQAEGNWHARKLALGGTAGELEINIAANSYSSSLLPMEQAHLDAAPESAIVGTERVKVSTLDREFASETRKSLLKIDTQGYEGEVLDGLGAFEPCVDAIAIELSFVELYSGQPLYAQMFERLITMGFEPWWIQPEFIDPTTRRMLQVNGVFVRTGSSP</sequence>
<dbReference type="InterPro" id="IPR029063">
    <property type="entry name" value="SAM-dependent_MTases_sf"/>
</dbReference>
<dbReference type="Gene3D" id="3.40.50.150">
    <property type="entry name" value="Vaccinia Virus protein VP39"/>
    <property type="match status" value="1"/>
</dbReference>
<dbReference type="EMBL" id="CAFBLM010000022">
    <property type="protein sequence ID" value="CAB4868484.1"/>
    <property type="molecule type" value="Genomic_DNA"/>
</dbReference>